<evidence type="ECO:0000256" key="3">
    <source>
        <dbReference type="ARBA" id="ARBA00022962"/>
    </source>
</evidence>
<name>A0ABM1XP15_AEDAL</name>
<dbReference type="Pfam" id="PF13537">
    <property type="entry name" value="GATase_7"/>
    <property type="match status" value="1"/>
</dbReference>
<reference evidence="5" key="2">
    <citation type="submission" date="2025-05" db="UniProtKB">
        <authorList>
            <consortium name="EnsemblMetazoa"/>
        </authorList>
    </citation>
    <scope>IDENTIFICATION</scope>
    <source>
        <strain evidence="5">Foshan</strain>
    </source>
</reference>
<feature type="domain" description="Glutamine amidotransferase type-2" evidence="4">
    <location>
        <begin position="2"/>
        <end position="177"/>
    </location>
</feature>
<dbReference type="InterPro" id="IPR029055">
    <property type="entry name" value="Ntn_hydrolases_N"/>
</dbReference>
<dbReference type="Gene3D" id="3.60.20.10">
    <property type="entry name" value="Glutamine Phosphoribosylpyrophosphate, subunit 1, domain 1"/>
    <property type="match status" value="1"/>
</dbReference>
<dbReference type="InterPro" id="IPR017932">
    <property type="entry name" value="GATase_2_dom"/>
</dbReference>
<dbReference type="GeneID" id="115254161"/>
<dbReference type="PANTHER" id="PTHR45937:SF1">
    <property type="entry name" value="ASPARAGINE SYNTHETASE DOMAIN-CONTAINING PROTEIN 1"/>
    <property type="match status" value="1"/>
</dbReference>
<protein>
    <recommendedName>
        <fullName evidence="4">Glutamine amidotransferase type-2 domain-containing protein</fullName>
    </recommendedName>
</protein>
<accession>A0ABM1XP15</accession>
<dbReference type="PROSITE" id="PS51278">
    <property type="entry name" value="GATASE_TYPE_2"/>
    <property type="match status" value="1"/>
</dbReference>
<keyword evidence="3" id="KW-0315">Glutamine amidotransferase</keyword>
<dbReference type="CDD" id="cd01991">
    <property type="entry name" value="Asn_synthase_B_C"/>
    <property type="match status" value="1"/>
</dbReference>
<keyword evidence="6" id="KW-1185">Reference proteome</keyword>
<proteinExistence type="predicted"/>
<dbReference type="Gene3D" id="3.40.50.620">
    <property type="entry name" value="HUPs"/>
    <property type="match status" value="1"/>
</dbReference>
<dbReference type="Proteomes" id="UP000069940">
    <property type="component" value="Unassembled WGS sequence"/>
</dbReference>
<dbReference type="RefSeq" id="XP_029728101.2">
    <property type="nucleotide sequence ID" value="XM_029872241.2"/>
</dbReference>
<evidence type="ECO:0000313" key="5">
    <source>
        <dbReference type="EnsemblMetazoa" id="AALFPA23_001460.P1217"/>
    </source>
</evidence>
<evidence type="ECO:0000256" key="2">
    <source>
        <dbReference type="ARBA" id="ARBA00022888"/>
    </source>
</evidence>
<evidence type="ECO:0000313" key="6">
    <source>
        <dbReference type="Proteomes" id="UP000069940"/>
    </source>
</evidence>
<dbReference type="Pfam" id="PF00733">
    <property type="entry name" value="Asn_synthase"/>
    <property type="match status" value="1"/>
</dbReference>
<dbReference type="InterPro" id="IPR014729">
    <property type="entry name" value="Rossmann-like_a/b/a_fold"/>
</dbReference>
<dbReference type="EnsemblMetazoa" id="AALFPA23_001460.R1217">
    <property type="protein sequence ID" value="AALFPA23_001460.P1217"/>
    <property type="gene ID" value="AALFPA23_001460"/>
</dbReference>
<reference evidence="6" key="1">
    <citation type="journal article" date="2015" name="Proc. Natl. Acad. Sci. U.S.A.">
        <title>Genome sequence of the Asian Tiger mosquito, Aedes albopictus, reveals insights into its biology, genetics, and evolution.</title>
        <authorList>
            <person name="Chen X.G."/>
            <person name="Jiang X."/>
            <person name="Gu J."/>
            <person name="Xu M."/>
            <person name="Wu Y."/>
            <person name="Deng Y."/>
            <person name="Zhang C."/>
            <person name="Bonizzoni M."/>
            <person name="Dermauw W."/>
            <person name="Vontas J."/>
            <person name="Armbruster P."/>
            <person name="Huang X."/>
            <person name="Yang Y."/>
            <person name="Zhang H."/>
            <person name="He W."/>
            <person name="Peng H."/>
            <person name="Liu Y."/>
            <person name="Wu K."/>
            <person name="Chen J."/>
            <person name="Lirakis M."/>
            <person name="Topalis P."/>
            <person name="Van Leeuwen T."/>
            <person name="Hall A.B."/>
            <person name="Jiang X."/>
            <person name="Thorpe C."/>
            <person name="Mueller R.L."/>
            <person name="Sun C."/>
            <person name="Waterhouse R.M."/>
            <person name="Yan G."/>
            <person name="Tu Z.J."/>
            <person name="Fang X."/>
            <person name="James A.A."/>
        </authorList>
    </citation>
    <scope>NUCLEOTIDE SEQUENCE [LARGE SCALE GENOMIC DNA]</scope>
    <source>
        <strain evidence="6">Foshan</strain>
    </source>
</reference>
<dbReference type="InterPro" id="IPR001962">
    <property type="entry name" value="Asn_synthase"/>
</dbReference>
<dbReference type="SUPFAM" id="SSF56235">
    <property type="entry name" value="N-terminal nucleophile aminohydrolases (Ntn hydrolases)"/>
    <property type="match status" value="1"/>
</dbReference>
<dbReference type="InterPro" id="IPR051857">
    <property type="entry name" value="Asn_synthetase_domain"/>
</dbReference>
<keyword evidence="1" id="KW-0028">Amino-acid biosynthesis</keyword>
<dbReference type="SUPFAM" id="SSF52402">
    <property type="entry name" value="Adenine nucleotide alpha hydrolases-like"/>
    <property type="match status" value="1"/>
</dbReference>
<sequence length="579" mass="65270">MCGIFCFISKTNSIEFGECVLQQCQHLLSNRGPDNVGTVTFDNRVLMCATVLWQQGSEITTQPVESDRFVLLFNGDLFIERGELSASDTQWLLEEIASAVTCLDDLANVFKGLKGPFSLILLDKCLRRVYFARDSLGRNSLLLGQSDEGFTIASVTGNTQMDVVEIPPSGIYYIDLNSDVNTINMLPWKRSENDDISPLNVNQKFLELPWMVKDEREIYFNYHQILHHTSSEGELFDYLLSNTIVAGLCDRLLKILGESVEERVLNTPSHCKQCMASKTSCKHSRVGVLFSGGIDCTILALLADRFVSSDVPICLLNVAFEKIIRPGNPNFKKADSTSSTEIDWDVPDRITGRSTWKELQQLRPAREWHFVEINVTRKELQNYKDRISNLVFPLKSVLDESLGAALWFASRGEGLVNNSYYKSTCRVMLLGSGADELFGGYSRHRVAFNRSFASKDSQPTEEEIQTGFSNLMTELDLDWNRLPSRNLARDDRIIGDHGVTPRTPYLQEDFISLVQSLEAEQRCYHPLGEGIGDKLTLRLCGYRLGLRTSATLRKRALQFGSRIADRKQNANDKSSFLGT</sequence>
<dbReference type="PANTHER" id="PTHR45937">
    <property type="entry name" value="ASPARAGINE SYNTHETASE DOMAIN-CONTAINING PROTEIN 1"/>
    <property type="match status" value="1"/>
</dbReference>
<organism evidence="5 6">
    <name type="scientific">Aedes albopictus</name>
    <name type="common">Asian tiger mosquito</name>
    <name type="synonym">Stegomyia albopicta</name>
    <dbReference type="NCBI Taxonomy" id="7160"/>
    <lineage>
        <taxon>Eukaryota</taxon>
        <taxon>Metazoa</taxon>
        <taxon>Ecdysozoa</taxon>
        <taxon>Arthropoda</taxon>
        <taxon>Hexapoda</taxon>
        <taxon>Insecta</taxon>
        <taxon>Pterygota</taxon>
        <taxon>Neoptera</taxon>
        <taxon>Endopterygota</taxon>
        <taxon>Diptera</taxon>
        <taxon>Nematocera</taxon>
        <taxon>Culicoidea</taxon>
        <taxon>Culicidae</taxon>
        <taxon>Culicinae</taxon>
        <taxon>Aedini</taxon>
        <taxon>Aedes</taxon>
        <taxon>Stegomyia</taxon>
    </lineage>
</organism>
<evidence type="ECO:0000259" key="4">
    <source>
        <dbReference type="PROSITE" id="PS51278"/>
    </source>
</evidence>
<evidence type="ECO:0000256" key="1">
    <source>
        <dbReference type="ARBA" id="ARBA00022605"/>
    </source>
</evidence>
<keyword evidence="2" id="KW-0061">Asparagine biosynthesis</keyword>